<accession>A0A8S1CV58</accession>
<reference evidence="1 2" key="1">
    <citation type="submission" date="2020-04" db="EMBL/GenBank/DDBJ databases">
        <authorList>
            <person name="Alioto T."/>
            <person name="Alioto T."/>
            <person name="Gomez Garrido J."/>
        </authorList>
    </citation>
    <scope>NUCLEOTIDE SEQUENCE [LARGE SCALE GENOMIC DNA]</scope>
</reference>
<dbReference type="AlphaFoldDB" id="A0A8S1CV58"/>
<keyword evidence="2" id="KW-1185">Reference proteome</keyword>
<sequence>MWIAIVCFRIFKKISSLNFVIKNEDQLSKLNKITGRKKGMVKGTKKPLLLWEDRTSNFKKEMLTVCCFCCLPLTTVRN</sequence>
<protein>
    <submittedName>
        <fullName evidence="1">Uncharacterized protein</fullName>
    </submittedName>
</protein>
<comment type="caution">
    <text evidence="1">The sequence shown here is derived from an EMBL/GenBank/DDBJ whole genome shotgun (WGS) entry which is preliminary data.</text>
</comment>
<name>A0A8S1CV58_9INSE</name>
<organism evidence="1 2">
    <name type="scientific">Cloeon dipterum</name>
    <dbReference type="NCBI Taxonomy" id="197152"/>
    <lineage>
        <taxon>Eukaryota</taxon>
        <taxon>Metazoa</taxon>
        <taxon>Ecdysozoa</taxon>
        <taxon>Arthropoda</taxon>
        <taxon>Hexapoda</taxon>
        <taxon>Insecta</taxon>
        <taxon>Pterygota</taxon>
        <taxon>Palaeoptera</taxon>
        <taxon>Ephemeroptera</taxon>
        <taxon>Pisciforma</taxon>
        <taxon>Baetidae</taxon>
        <taxon>Cloeon</taxon>
    </lineage>
</organism>
<gene>
    <name evidence="1" type="ORF">CLODIP_2_CD04569</name>
</gene>
<dbReference type="EMBL" id="CADEPI010000089">
    <property type="protein sequence ID" value="CAB3373740.1"/>
    <property type="molecule type" value="Genomic_DNA"/>
</dbReference>
<proteinExistence type="predicted"/>
<evidence type="ECO:0000313" key="1">
    <source>
        <dbReference type="EMBL" id="CAB3373740.1"/>
    </source>
</evidence>
<dbReference type="Proteomes" id="UP000494165">
    <property type="component" value="Unassembled WGS sequence"/>
</dbReference>
<evidence type="ECO:0000313" key="2">
    <source>
        <dbReference type="Proteomes" id="UP000494165"/>
    </source>
</evidence>